<accession>A0A417YA61</accession>
<keyword evidence="3" id="KW-0520">NAD</keyword>
<dbReference type="SUPFAM" id="SSF52283">
    <property type="entry name" value="Formate/glycerate dehydrogenase catalytic domain-like"/>
    <property type="match status" value="1"/>
</dbReference>
<proteinExistence type="inferred from homology"/>
<feature type="domain" description="D-isomer specific 2-hydroxyacid dehydrogenase catalytic" evidence="5">
    <location>
        <begin position="3"/>
        <end position="301"/>
    </location>
</feature>
<sequence length="315" mass="35237">MILFSAKISGKHQEKLKQDYSNQHFLFSESGEMTKKYLAEAEVLVTYGSDVNVQVIQCAASLKWIMVLSAGVDELPVELIKEKEIIVTNARGIHKIQMAEYAISMLLQVYRQEKILMQNEKAHRWDKSVKVKEITGSTIVIAGTGAIGQEVARLAKAFQMKTIGVSRSGKNVAYFDENVTNDKLKHVLAEADFLVSVLPRTKETSGFFTDNHFNAMPNHGVFLNMGRGDAVSSEVILKAVQENEIAHAILDVTEQEPLPKDHPFWSEDNITITPHISGLSPDYVTRALEIFTKNLDQYITGTGDYTNKIDLSRGY</sequence>
<dbReference type="InterPro" id="IPR006139">
    <property type="entry name" value="D-isomer_2_OHA_DH_cat_dom"/>
</dbReference>
<dbReference type="Pfam" id="PF00389">
    <property type="entry name" value="2-Hacid_dh"/>
    <property type="match status" value="1"/>
</dbReference>
<keyword evidence="8" id="KW-1185">Reference proteome</keyword>
<comment type="similarity">
    <text evidence="1 4">Belongs to the D-isomer specific 2-hydroxyacid dehydrogenase family.</text>
</comment>
<dbReference type="InterPro" id="IPR036291">
    <property type="entry name" value="NAD(P)-bd_dom_sf"/>
</dbReference>
<dbReference type="SUPFAM" id="SSF51735">
    <property type="entry name" value="NAD(P)-binding Rossmann-fold domains"/>
    <property type="match status" value="1"/>
</dbReference>
<dbReference type="PANTHER" id="PTHR43333">
    <property type="entry name" value="2-HACID_DH_C DOMAIN-CONTAINING PROTEIN"/>
    <property type="match status" value="1"/>
</dbReference>
<evidence type="ECO:0000259" key="6">
    <source>
        <dbReference type="Pfam" id="PF02826"/>
    </source>
</evidence>
<evidence type="ECO:0000313" key="7">
    <source>
        <dbReference type="EMBL" id="RHW29580.1"/>
    </source>
</evidence>
<evidence type="ECO:0000256" key="4">
    <source>
        <dbReference type="RuleBase" id="RU003719"/>
    </source>
</evidence>
<gene>
    <name evidence="7" type="ORF">D1B32_21585</name>
</gene>
<dbReference type="Gene3D" id="3.40.50.720">
    <property type="entry name" value="NAD(P)-binding Rossmann-like Domain"/>
    <property type="match status" value="2"/>
</dbReference>
<evidence type="ECO:0000313" key="8">
    <source>
        <dbReference type="Proteomes" id="UP000285456"/>
    </source>
</evidence>
<name>A0A417YA61_9BACI</name>
<dbReference type="AlphaFoldDB" id="A0A417YA61"/>
<dbReference type="GO" id="GO:0051287">
    <property type="term" value="F:NAD binding"/>
    <property type="evidence" value="ECO:0007669"/>
    <property type="project" value="InterPro"/>
</dbReference>
<organism evidence="7 8">
    <name type="scientific">Oceanobacillus profundus</name>
    <dbReference type="NCBI Taxonomy" id="372463"/>
    <lineage>
        <taxon>Bacteria</taxon>
        <taxon>Bacillati</taxon>
        <taxon>Bacillota</taxon>
        <taxon>Bacilli</taxon>
        <taxon>Bacillales</taxon>
        <taxon>Bacillaceae</taxon>
        <taxon>Oceanobacillus</taxon>
    </lineage>
</organism>
<dbReference type="FunFam" id="3.40.50.720:FF:000363">
    <property type="entry name" value="D-isomer specific 2-hydroxyacid dehydrogenase"/>
    <property type="match status" value="1"/>
</dbReference>
<evidence type="ECO:0000256" key="2">
    <source>
        <dbReference type="ARBA" id="ARBA00023002"/>
    </source>
</evidence>
<dbReference type="CDD" id="cd05300">
    <property type="entry name" value="2-Hacid_dh_1"/>
    <property type="match status" value="1"/>
</dbReference>
<keyword evidence="2 4" id="KW-0560">Oxidoreductase</keyword>
<comment type="caution">
    <text evidence="7">The sequence shown here is derived from an EMBL/GenBank/DDBJ whole genome shotgun (WGS) entry which is preliminary data.</text>
</comment>
<evidence type="ECO:0000256" key="1">
    <source>
        <dbReference type="ARBA" id="ARBA00005854"/>
    </source>
</evidence>
<dbReference type="Pfam" id="PF02826">
    <property type="entry name" value="2-Hacid_dh_C"/>
    <property type="match status" value="1"/>
</dbReference>
<evidence type="ECO:0000256" key="3">
    <source>
        <dbReference type="ARBA" id="ARBA00023027"/>
    </source>
</evidence>
<dbReference type="GO" id="GO:0016616">
    <property type="term" value="F:oxidoreductase activity, acting on the CH-OH group of donors, NAD or NADP as acceptor"/>
    <property type="evidence" value="ECO:0007669"/>
    <property type="project" value="InterPro"/>
</dbReference>
<dbReference type="PANTHER" id="PTHR43333:SF1">
    <property type="entry name" value="D-ISOMER SPECIFIC 2-HYDROXYACID DEHYDROGENASE NAD-BINDING DOMAIN-CONTAINING PROTEIN"/>
    <property type="match status" value="1"/>
</dbReference>
<dbReference type="OrthoDB" id="9805416at2"/>
<feature type="domain" description="D-isomer specific 2-hydroxyacid dehydrogenase NAD-binding" evidence="6">
    <location>
        <begin position="103"/>
        <end position="277"/>
    </location>
</feature>
<dbReference type="Proteomes" id="UP000285456">
    <property type="component" value="Unassembled WGS sequence"/>
</dbReference>
<reference evidence="7 8" key="1">
    <citation type="journal article" date="2007" name="Int. J. Syst. Evol. Microbiol.">
        <title>Oceanobacillus profundus sp. nov., isolated from a deep-sea sediment core.</title>
        <authorList>
            <person name="Kim Y.G."/>
            <person name="Choi D.H."/>
            <person name="Hyun S."/>
            <person name="Cho B.C."/>
        </authorList>
    </citation>
    <scope>NUCLEOTIDE SEQUENCE [LARGE SCALE GENOMIC DNA]</scope>
    <source>
        <strain evidence="7 8">DSM 18246</strain>
    </source>
</reference>
<dbReference type="InterPro" id="IPR006140">
    <property type="entry name" value="D-isomer_DH_NAD-bd"/>
</dbReference>
<protein>
    <submittedName>
        <fullName evidence="7">D-2-hydroxyacid dehydrogenase</fullName>
    </submittedName>
</protein>
<dbReference type="EMBL" id="QWEH01000023">
    <property type="protein sequence ID" value="RHW29580.1"/>
    <property type="molecule type" value="Genomic_DNA"/>
</dbReference>
<dbReference type="RefSeq" id="WP_095313617.1">
    <property type="nucleotide sequence ID" value="NZ_JAMAWL010000025.1"/>
</dbReference>
<evidence type="ECO:0000259" key="5">
    <source>
        <dbReference type="Pfam" id="PF00389"/>
    </source>
</evidence>